<name>A0A840ADS7_9PROT</name>
<gene>
    <name evidence="9" type="ORF">GGQ83_001987</name>
</gene>
<dbReference type="InterPro" id="IPR002327">
    <property type="entry name" value="Cyt_c_1A/1B"/>
</dbReference>
<evidence type="ECO:0000256" key="7">
    <source>
        <dbReference type="SAM" id="SignalP"/>
    </source>
</evidence>
<evidence type="ECO:0000256" key="1">
    <source>
        <dbReference type="ARBA" id="ARBA00022448"/>
    </source>
</evidence>
<sequence>MIRLAASLWLVAAPAFATSGAALFEAHCASCHAAARGAPAGAGPNLAGLSGRAVGGDPAFDYSPALQAARAAGEAWDEGRLRRFLDDPEATYPGLWMGGTSLRGTADVAAVVAYLMGGSER</sequence>
<keyword evidence="10" id="KW-1185">Reference proteome</keyword>
<evidence type="ECO:0000256" key="2">
    <source>
        <dbReference type="ARBA" id="ARBA00022617"/>
    </source>
</evidence>
<evidence type="ECO:0000256" key="5">
    <source>
        <dbReference type="ARBA" id="ARBA00023004"/>
    </source>
</evidence>
<feature type="chain" id="PRO_5032841935" evidence="7">
    <location>
        <begin position="18"/>
        <end position="121"/>
    </location>
</feature>
<dbReference type="GO" id="GO:0046872">
    <property type="term" value="F:metal ion binding"/>
    <property type="evidence" value="ECO:0007669"/>
    <property type="project" value="UniProtKB-KW"/>
</dbReference>
<dbReference type="InterPro" id="IPR036909">
    <property type="entry name" value="Cyt_c-like_dom_sf"/>
</dbReference>
<dbReference type="Proteomes" id="UP000553193">
    <property type="component" value="Unassembled WGS sequence"/>
</dbReference>
<comment type="caution">
    <text evidence="9">The sequence shown here is derived from an EMBL/GenBank/DDBJ whole genome shotgun (WGS) entry which is preliminary data.</text>
</comment>
<keyword evidence="4" id="KW-0249">Electron transport</keyword>
<keyword evidence="2 6" id="KW-0349">Heme</keyword>
<dbReference type="EMBL" id="JACIDJ010000002">
    <property type="protein sequence ID" value="MBB3898550.1"/>
    <property type="molecule type" value="Genomic_DNA"/>
</dbReference>
<reference evidence="9 10" key="1">
    <citation type="submission" date="2020-08" db="EMBL/GenBank/DDBJ databases">
        <title>Genomic Encyclopedia of Type Strains, Phase IV (KMG-IV): sequencing the most valuable type-strain genomes for metagenomic binning, comparative biology and taxonomic classification.</title>
        <authorList>
            <person name="Goeker M."/>
        </authorList>
    </citation>
    <scope>NUCLEOTIDE SEQUENCE [LARGE SCALE GENOMIC DNA]</scope>
    <source>
        <strain evidence="9 10">DSM 19979</strain>
    </source>
</reference>
<protein>
    <submittedName>
        <fullName evidence="9">Cytochrome c</fullName>
    </submittedName>
</protein>
<dbReference type="InterPro" id="IPR009056">
    <property type="entry name" value="Cyt_c-like_dom"/>
</dbReference>
<dbReference type="AlphaFoldDB" id="A0A840ADS7"/>
<evidence type="ECO:0000256" key="3">
    <source>
        <dbReference type="ARBA" id="ARBA00022723"/>
    </source>
</evidence>
<dbReference type="GO" id="GO:0009055">
    <property type="term" value="F:electron transfer activity"/>
    <property type="evidence" value="ECO:0007669"/>
    <property type="project" value="InterPro"/>
</dbReference>
<feature type="domain" description="Cytochrome c" evidence="8">
    <location>
        <begin position="15"/>
        <end position="119"/>
    </location>
</feature>
<dbReference type="PANTHER" id="PTHR11961">
    <property type="entry name" value="CYTOCHROME C"/>
    <property type="match status" value="1"/>
</dbReference>
<dbReference type="Pfam" id="PF00034">
    <property type="entry name" value="Cytochrom_C"/>
    <property type="match status" value="1"/>
</dbReference>
<organism evidence="9 10">
    <name type="scientific">Roseococcus suduntuyensis</name>
    <dbReference type="NCBI Taxonomy" id="455361"/>
    <lineage>
        <taxon>Bacteria</taxon>
        <taxon>Pseudomonadati</taxon>
        <taxon>Pseudomonadota</taxon>
        <taxon>Alphaproteobacteria</taxon>
        <taxon>Acetobacterales</taxon>
        <taxon>Roseomonadaceae</taxon>
        <taxon>Roseococcus</taxon>
    </lineage>
</organism>
<keyword evidence="7" id="KW-0732">Signal</keyword>
<dbReference type="RefSeq" id="WP_184383598.1">
    <property type="nucleotide sequence ID" value="NZ_JACIDJ010000002.1"/>
</dbReference>
<keyword evidence="3 6" id="KW-0479">Metal-binding</keyword>
<evidence type="ECO:0000256" key="6">
    <source>
        <dbReference type="PROSITE-ProRule" id="PRU00433"/>
    </source>
</evidence>
<evidence type="ECO:0000256" key="4">
    <source>
        <dbReference type="ARBA" id="ARBA00022982"/>
    </source>
</evidence>
<dbReference type="Gene3D" id="1.10.760.10">
    <property type="entry name" value="Cytochrome c-like domain"/>
    <property type="match status" value="1"/>
</dbReference>
<dbReference type="PRINTS" id="PR00604">
    <property type="entry name" value="CYTCHRMECIAB"/>
</dbReference>
<evidence type="ECO:0000313" key="9">
    <source>
        <dbReference type="EMBL" id="MBB3898550.1"/>
    </source>
</evidence>
<accession>A0A840ADS7</accession>
<dbReference type="GO" id="GO:0020037">
    <property type="term" value="F:heme binding"/>
    <property type="evidence" value="ECO:0007669"/>
    <property type="project" value="InterPro"/>
</dbReference>
<evidence type="ECO:0000259" key="8">
    <source>
        <dbReference type="PROSITE" id="PS51007"/>
    </source>
</evidence>
<feature type="signal peptide" evidence="7">
    <location>
        <begin position="1"/>
        <end position="17"/>
    </location>
</feature>
<keyword evidence="5 6" id="KW-0408">Iron</keyword>
<evidence type="ECO:0000313" key="10">
    <source>
        <dbReference type="Proteomes" id="UP000553193"/>
    </source>
</evidence>
<dbReference type="SUPFAM" id="SSF46626">
    <property type="entry name" value="Cytochrome c"/>
    <property type="match status" value="1"/>
</dbReference>
<keyword evidence="1" id="KW-0813">Transport</keyword>
<proteinExistence type="predicted"/>
<dbReference type="PROSITE" id="PS51007">
    <property type="entry name" value="CYTC"/>
    <property type="match status" value="1"/>
</dbReference>